<keyword evidence="1" id="KW-1133">Transmembrane helix</keyword>
<feature type="transmembrane region" description="Helical" evidence="1">
    <location>
        <begin position="53"/>
        <end position="73"/>
    </location>
</feature>
<gene>
    <name evidence="2" type="ORF">SAMN05421747_101258</name>
</gene>
<accession>A0A1I1E1Q4</accession>
<dbReference type="EMBL" id="FOLL01000001">
    <property type="protein sequence ID" value="SFB81101.1"/>
    <property type="molecule type" value="Genomic_DNA"/>
</dbReference>
<reference evidence="3" key="1">
    <citation type="submission" date="2016-10" db="EMBL/GenBank/DDBJ databases">
        <authorList>
            <person name="Varghese N."/>
            <person name="Submissions S."/>
        </authorList>
    </citation>
    <scope>NUCLEOTIDE SEQUENCE [LARGE SCALE GENOMIC DNA]</scope>
    <source>
        <strain evidence="3">DSM 22900</strain>
    </source>
</reference>
<proteinExistence type="predicted"/>
<protein>
    <submittedName>
        <fullName evidence="2">Uncharacterized protein</fullName>
    </submittedName>
</protein>
<evidence type="ECO:0000256" key="1">
    <source>
        <dbReference type="SAM" id="Phobius"/>
    </source>
</evidence>
<keyword evidence="1" id="KW-0812">Transmembrane</keyword>
<name>A0A1I1E1Q4_9SPHI</name>
<dbReference type="AlphaFoldDB" id="A0A1I1E1Q4"/>
<evidence type="ECO:0000313" key="2">
    <source>
        <dbReference type="EMBL" id="SFB81101.1"/>
    </source>
</evidence>
<organism evidence="2 3">
    <name type="scientific">Parapedobacter composti</name>
    <dbReference type="NCBI Taxonomy" id="623281"/>
    <lineage>
        <taxon>Bacteria</taxon>
        <taxon>Pseudomonadati</taxon>
        <taxon>Bacteroidota</taxon>
        <taxon>Sphingobacteriia</taxon>
        <taxon>Sphingobacteriales</taxon>
        <taxon>Sphingobacteriaceae</taxon>
        <taxon>Parapedobacter</taxon>
    </lineage>
</organism>
<dbReference type="STRING" id="623281.SAMN05421747_101258"/>
<evidence type="ECO:0000313" key="3">
    <source>
        <dbReference type="Proteomes" id="UP000199577"/>
    </source>
</evidence>
<keyword evidence="1" id="KW-0472">Membrane</keyword>
<sequence>MQPIETCVRPGIVCVDLVSDFSLLYMVVNQIFVLMVRTDATGCNRMLDSFKQILLYPLTAELMSGFNYIKYLLKIINFRLSHRCYFVV</sequence>
<feature type="transmembrane region" description="Helical" evidence="1">
    <location>
        <begin position="12"/>
        <end position="33"/>
    </location>
</feature>
<keyword evidence="3" id="KW-1185">Reference proteome</keyword>
<dbReference type="Proteomes" id="UP000199577">
    <property type="component" value="Unassembled WGS sequence"/>
</dbReference>